<sequence length="145" mass="16167">MKFPFKFVNSSLSSSREAPGPPKKLKLCCPFPPVTHTGATYCQHTSPCTSLHPDEPPPPLLAARRSLSTELGAHERQATDDVFRGFSRHWLSFWLTAGKCTLGSSSSTNLDQLNTVPVSVLKTSSFLKLHRDIFLIIFAKYFCWP</sequence>
<comment type="caution">
    <text evidence="2">The sequence shown here is derived from an EMBL/GenBank/DDBJ whole genome shotgun (WGS) entry which is preliminary data.</text>
</comment>
<accession>A0A2P5CTL5</accession>
<dbReference type="AlphaFoldDB" id="A0A2P5CTL5"/>
<proteinExistence type="predicted"/>
<name>A0A2P5CTL5_PARAD</name>
<reference evidence="3" key="1">
    <citation type="submission" date="2016-06" db="EMBL/GenBank/DDBJ databases">
        <title>Parallel loss of symbiosis genes in relatives of nitrogen-fixing non-legume Parasponia.</title>
        <authorList>
            <person name="Van Velzen R."/>
            <person name="Holmer R."/>
            <person name="Bu F."/>
            <person name="Rutten L."/>
            <person name="Van Zeijl A."/>
            <person name="Liu W."/>
            <person name="Santuari L."/>
            <person name="Cao Q."/>
            <person name="Sharma T."/>
            <person name="Shen D."/>
            <person name="Roswanjaya Y."/>
            <person name="Wardhani T."/>
            <person name="Kalhor M.S."/>
            <person name="Jansen J."/>
            <person name="Van den Hoogen J."/>
            <person name="Gungor B."/>
            <person name="Hartog M."/>
            <person name="Hontelez J."/>
            <person name="Verver J."/>
            <person name="Yang W.-C."/>
            <person name="Schijlen E."/>
            <person name="Repin R."/>
            <person name="Schilthuizen M."/>
            <person name="Schranz E."/>
            <person name="Heidstra R."/>
            <person name="Miyata K."/>
            <person name="Fedorova E."/>
            <person name="Kohlen W."/>
            <person name="Bisseling T."/>
            <person name="Smit S."/>
            <person name="Geurts R."/>
        </authorList>
    </citation>
    <scope>NUCLEOTIDE SEQUENCE [LARGE SCALE GENOMIC DNA]</scope>
    <source>
        <strain evidence="3">cv. WU1-14</strain>
    </source>
</reference>
<keyword evidence="3" id="KW-1185">Reference proteome</keyword>
<evidence type="ECO:0000313" key="2">
    <source>
        <dbReference type="EMBL" id="PON64390.1"/>
    </source>
</evidence>
<organism evidence="2 3">
    <name type="scientific">Parasponia andersonii</name>
    <name type="common">Sponia andersonii</name>
    <dbReference type="NCBI Taxonomy" id="3476"/>
    <lineage>
        <taxon>Eukaryota</taxon>
        <taxon>Viridiplantae</taxon>
        <taxon>Streptophyta</taxon>
        <taxon>Embryophyta</taxon>
        <taxon>Tracheophyta</taxon>
        <taxon>Spermatophyta</taxon>
        <taxon>Magnoliopsida</taxon>
        <taxon>eudicotyledons</taxon>
        <taxon>Gunneridae</taxon>
        <taxon>Pentapetalae</taxon>
        <taxon>rosids</taxon>
        <taxon>fabids</taxon>
        <taxon>Rosales</taxon>
        <taxon>Cannabaceae</taxon>
        <taxon>Parasponia</taxon>
    </lineage>
</organism>
<protein>
    <submittedName>
        <fullName evidence="2">Uncharacterized protein</fullName>
    </submittedName>
</protein>
<evidence type="ECO:0000313" key="3">
    <source>
        <dbReference type="Proteomes" id="UP000237105"/>
    </source>
</evidence>
<evidence type="ECO:0000256" key="1">
    <source>
        <dbReference type="SAM" id="MobiDB-lite"/>
    </source>
</evidence>
<gene>
    <name evidence="2" type="ORF">PanWU01x14_124590</name>
</gene>
<dbReference type="EMBL" id="JXTB01000096">
    <property type="protein sequence ID" value="PON64390.1"/>
    <property type="molecule type" value="Genomic_DNA"/>
</dbReference>
<dbReference type="Proteomes" id="UP000237105">
    <property type="component" value="Unassembled WGS sequence"/>
</dbReference>
<feature type="region of interest" description="Disordered" evidence="1">
    <location>
        <begin position="1"/>
        <end position="22"/>
    </location>
</feature>